<evidence type="ECO:0000256" key="2">
    <source>
        <dbReference type="ARBA" id="ARBA00022454"/>
    </source>
</evidence>
<dbReference type="InterPro" id="IPR038273">
    <property type="entry name" value="Ndc80_sf"/>
</dbReference>
<dbReference type="InterPro" id="IPR005550">
    <property type="entry name" value="Kinetochore_Ndc80"/>
</dbReference>
<dbReference type="GO" id="GO:0031262">
    <property type="term" value="C:Ndc80 complex"/>
    <property type="evidence" value="ECO:0007669"/>
    <property type="project" value="UniProtKB-UniRule"/>
</dbReference>
<dbReference type="GO" id="GO:0051301">
    <property type="term" value="P:cell division"/>
    <property type="evidence" value="ECO:0007669"/>
    <property type="project" value="UniProtKB-UniRule"/>
</dbReference>
<dbReference type="VEuPathDB" id="MicrosporidiaDB:H312_00064"/>
<keyword evidence="3 10" id="KW-0132">Cell division</keyword>
<dbReference type="OrthoDB" id="7459479at2759"/>
<evidence type="ECO:0000256" key="5">
    <source>
        <dbReference type="ARBA" id="ARBA00022838"/>
    </source>
</evidence>
<dbReference type="Gene3D" id="1.10.418.30">
    <property type="entry name" value="Ncd80 complex, Ncd80 subunit"/>
    <property type="match status" value="1"/>
</dbReference>
<evidence type="ECO:0000256" key="4">
    <source>
        <dbReference type="ARBA" id="ARBA00022776"/>
    </source>
</evidence>
<comment type="function">
    <text evidence="10">Acts as a component of the essential kinetochore-associated NDC80 complex, which is required for chromosome segregation and spindle checkpoint activity.</text>
</comment>
<evidence type="ECO:0000256" key="7">
    <source>
        <dbReference type="ARBA" id="ARBA00023242"/>
    </source>
</evidence>
<organism evidence="13 14">
    <name type="scientific">Anncaliia algerae PRA339</name>
    <dbReference type="NCBI Taxonomy" id="1288291"/>
    <lineage>
        <taxon>Eukaryota</taxon>
        <taxon>Fungi</taxon>
        <taxon>Fungi incertae sedis</taxon>
        <taxon>Microsporidia</taxon>
        <taxon>Tubulinosematoidea</taxon>
        <taxon>Tubulinosematidae</taxon>
        <taxon>Anncaliia</taxon>
    </lineage>
</organism>
<reference evidence="13 14" key="2">
    <citation type="submission" date="2014-03" db="EMBL/GenBank/DDBJ databases">
        <title>The Genome Sequence of Anncaliia algerae insect isolate PRA339.</title>
        <authorList>
            <consortium name="The Broad Institute Genome Sequencing Platform"/>
            <consortium name="The Broad Institute Genome Sequencing Center for Infectious Disease"/>
            <person name="Cuomo C."/>
            <person name="Becnel J."/>
            <person name="Sanscrainte N."/>
            <person name="Walker B."/>
            <person name="Young S.K."/>
            <person name="Zeng Q."/>
            <person name="Gargeya S."/>
            <person name="Fitzgerald M."/>
            <person name="Haas B."/>
            <person name="Abouelleil A."/>
            <person name="Alvarado L."/>
            <person name="Arachchi H.M."/>
            <person name="Berlin A.M."/>
            <person name="Chapman S.B."/>
            <person name="Dewar J."/>
            <person name="Goldberg J."/>
            <person name="Griggs A."/>
            <person name="Gujja S."/>
            <person name="Hansen M."/>
            <person name="Howarth C."/>
            <person name="Imamovic A."/>
            <person name="Larimer J."/>
            <person name="McCowan C."/>
            <person name="Murphy C."/>
            <person name="Neiman D."/>
            <person name="Pearson M."/>
            <person name="Priest M."/>
            <person name="Roberts A."/>
            <person name="Saif S."/>
            <person name="Shea T."/>
            <person name="Sisk P."/>
            <person name="Sykes S."/>
            <person name="Wortman J."/>
            <person name="Nusbaum C."/>
            <person name="Birren B."/>
        </authorList>
    </citation>
    <scope>NUCLEOTIDE SEQUENCE [LARGE SCALE GENOMIC DNA]</scope>
    <source>
        <strain evidence="13 14">PRA339</strain>
    </source>
</reference>
<proteinExistence type="inferred from homology"/>
<dbReference type="Pfam" id="PF03801">
    <property type="entry name" value="Ndc80_HEC"/>
    <property type="match status" value="1"/>
</dbReference>
<keyword evidence="7 10" id="KW-0539">Nucleus</keyword>
<keyword evidence="8 10" id="KW-0131">Cell cycle</keyword>
<feature type="coiled-coil region" evidence="11">
    <location>
        <begin position="169"/>
        <end position="286"/>
    </location>
</feature>
<evidence type="ECO:0000256" key="1">
    <source>
        <dbReference type="ARBA" id="ARBA00007050"/>
    </source>
</evidence>
<sequence>MRRHSIRNSIGPKIPSYSKQRNIRDPAYKSQCIQKLATFLGDIDTKSLELPTVKEFQSLFRYFYMQYEPNTEALDSKFEDETVSFLKLMKYPYMTEITKSQLISISPHSWPALLSMLTWLSDISSNSNIAPVEESIDSLFYEFVCESFKQYMITGTESREKEEYFNKSVNELIKKREEETKKLKVKLKEEVEKSFNLQNKKLNEINSELTKFKEYKVKDIAEILENMRIRKEELIRNDTIDLSKATELDSKNKENELQIESLNSELNFYEAEVKNLKRIKDDLKIQVDNQGITISEVSSLRLKEDLLNKQIEESKAKKYQFNTLKSEEENNLNLKMMDLQKEVTEFVKVIKNKQNSYKNDEIFDITDENVFTKDLNLIIFRLKEILGECSVKFQLSISERSSLVGKKTDLYKQIERYNESFKELTEEIIELSNQYIKIKENFDVLEKRSEKEFDLLKKCIEKLKLEGQESLVIAEQEYTLALTKFDLCSINLSNKKDSVEKELNDSLEGISSRFSVIDDLLRKINKK</sequence>
<evidence type="ECO:0000256" key="8">
    <source>
        <dbReference type="ARBA" id="ARBA00023306"/>
    </source>
</evidence>
<name>A0A059F602_9MICR</name>
<keyword evidence="6 11" id="KW-0175">Coiled coil</keyword>
<keyword evidence="4 10" id="KW-0498">Mitosis</keyword>
<gene>
    <name evidence="13" type="ORF">H312_00064</name>
</gene>
<dbReference type="GO" id="GO:0051315">
    <property type="term" value="P:attachment of mitotic spindle microtubules to kinetochore"/>
    <property type="evidence" value="ECO:0007669"/>
    <property type="project" value="UniProtKB-UniRule"/>
</dbReference>
<evidence type="ECO:0000313" key="14">
    <source>
        <dbReference type="Proteomes" id="UP000030655"/>
    </source>
</evidence>
<protein>
    <recommendedName>
        <fullName evidence="10">Kinetochore protein NDC80</fullName>
    </recommendedName>
</protein>
<evidence type="ECO:0000256" key="10">
    <source>
        <dbReference type="RuleBase" id="RU368072"/>
    </source>
</evidence>
<keyword evidence="9 10" id="KW-0137">Centromere</keyword>
<comment type="subunit">
    <text evidence="10">Component of the NDC80 complex.</text>
</comment>
<dbReference type="GO" id="GO:0005634">
    <property type="term" value="C:nucleus"/>
    <property type="evidence" value="ECO:0007669"/>
    <property type="project" value="UniProtKB-SubCell"/>
</dbReference>
<reference evidence="14" key="1">
    <citation type="submission" date="2013-02" db="EMBL/GenBank/DDBJ databases">
        <authorList>
            <consortium name="The Broad Institute Genome Sequencing Platform"/>
            <person name="Cuomo C."/>
            <person name="Becnel J."/>
            <person name="Sanscrainte N."/>
            <person name="Walker B."/>
            <person name="Young S.K."/>
            <person name="Zeng Q."/>
            <person name="Gargeya S."/>
            <person name="Fitzgerald M."/>
            <person name="Haas B."/>
            <person name="Abouelleil A."/>
            <person name="Alvarado L."/>
            <person name="Arachchi H.M."/>
            <person name="Berlin A.M."/>
            <person name="Chapman S.B."/>
            <person name="Dewar J."/>
            <person name="Goldberg J."/>
            <person name="Griggs A."/>
            <person name="Gujja S."/>
            <person name="Hansen M."/>
            <person name="Howarth C."/>
            <person name="Imamovic A."/>
            <person name="Larimer J."/>
            <person name="McCowan C."/>
            <person name="Murphy C."/>
            <person name="Neiman D."/>
            <person name="Pearson M."/>
            <person name="Priest M."/>
            <person name="Roberts A."/>
            <person name="Saif S."/>
            <person name="Shea T."/>
            <person name="Sisk P."/>
            <person name="Sykes S."/>
            <person name="Wortman J."/>
            <person name="Nusbaum C."/>
            <person name="Birren B."/>
        </authorList>
    </citation>
    <scope>NUCLEOTIDE SEQUENCE [LARGE SCALE GENOMIC DNA]</scope>
    <source>
        <strain evidence="14">PRA339</strain>
    </source>
</reference>
<keyword evidence="14" id="KW-1185">Reference proteome</keyword>
<evidence type="ECO:0000313" key="13">
    <source>
        <dbReference type="EMBL" id="KCZ82406.1"/>
    </source>
</evidence>
<feature type="non-terminal residue" evidence="13">
    <location>
        <position position="1"/>
    </location>
</feature>
<dbReference type="EMBL" id="KK365130">
    <property type="protein sequence ID" value="KCZ82406.1"/>
    <property type="molecule type" value="Genomic_DNA"/>
</dbReference>
<accession>A0A059F602</accession>
<evidence type="ECO:0000256" key="11">
    <source>
        <dbReference type="SAM" id="Coils"/>
    </source>
</evidence>
<dbReference type="InterPro" id="IPR055260">
    <property type="entry name" value="Ndc80_CH"/>
</dbReference>
<dbReference type="Proteomes" id="UP000030655">
    <property type="component" value="Unassembled WGS sequence"/>
</dbReference>
<evidence type="ECO:0000256" key="3">
    <source>
        <dbReference type="ARBA" id="ARBA00022618"/>
    </source>
</evidence>
<dbReference type="PANTHER" id="PTHR10643">
    <property type="entry name" value="KINETOCHORE PROTEIN NDC80"/>
    <property type="match status" value="1"/>
</dbReference>
<keyword evidence="2 10" id="KW-0158">Chromosome</keyword>
<evidence type="ECO:0000259" key="12">
    <source>
        <dbReference type="Pfam" id="PF03801"/>
    </source>
</evidence>
<feature type="coiled-coil region" evidence="11">
    <location>
        <begin position="407"/>
        <end position="448"/>
    </location>
</feature>
<comment type="subcellular location">
    <subcellularLocation>
        <location evidence="10">Chromosome</location>
        <location evidence="10">Centromere</location>
        <location evidence="10">Kinetochore</location>
    </subcellularLocation>
    <subcellularLocation>
        <location evidence="10">Nucleus</location>
    </subcellularLocation>
</comment>
<evidence type="ECO:0000256" key="6">
    <source>
        <dbReference type="ARBA" id="ARBA00023054"/>
    </source>
</evidence>
<evidence type="ECO:0000256" key="9">
    <source>
        <dbReference type="ARBA" id="ARBA00023328"/>
    </source>
</evidence>
<dbReference type="HOGENOM" id="CLU_012583_1_0_1"/>
<dbReference type="PANTHER" id="PTHR10643:SF2">
    <property type="entry name" value="KINETOCHORE PROTEIN NDC80 HOMOLOG"/>
    <property type="match status" value="1"/>
</dbReference>
<comment type="similarity">
    <text evidence="1 10">Belongs to the NDC80/HEC1 family.</text>
</comment>
<dbReference type="STRING" id="1288291.A0A059F602"/>
<keyword evidence="5 10" id="KW-0995">Kinetochore</keyword>
<dbReference type="AlphaFoldDB" id="A0A059F602"/>
<feature type="domain" description="Kinetochore protein Ndc80 CH" evidence="12">
    <location>
        <begin position="19"/>
        <end position="124"/>
    </location>
</feature>